<dbReference type="InterPro" id="IPR009072">
    <property type="entry name" value="Histone-fold"/>
</dbReference>
<feature type="domain" description="TAF6 C-terminal HEAT repeat" evidence="6">
    <location>
        <begin position="148"/>
        <end position="341"/>
    </location>
</feature>
<dbReference type="GO" id="GO:0046982">
    <property type="term" value="F:protein heterodimerization activity"/>
    <property type="evidence" value="ECO:0007669"/>
    <property type="project" value="InterPro"/>
</dbReference>
<dbReference type="GO" id="GO:0046695">
    <property type="term" value="C:SLIK (SAGA-like) complex"/>
    <property type="evidence" value="ECO:0007669"/>
    <property type="project" value="InterPro"/>
</dbReference>
<dbReference type="Gene3D" id="1.25.40.770">
    <property type="entry name" value="TAF6, C-terminal HEAT repeat domain"/>
    <property type="match status" value="1"/>
</dbReference>
<dbReference type="InterPro" id="IPR046344">
    <property type="entry name" value="TAF6_C_sf"/>
</dbReference>
<comment type="subcellular location">
    <subcellularLocation>
        <location evidence="1">Nucleus</location>
    </subcellularLocation>
</comment>
<evidence type="ECO:0000256" key="4">
    <source>
        <dbReference type="ARBA" id="ARBA00023163"/>
    </source>
</evidence>
<evidence type="ECO:0000256" key="1">
    <source>
        <dbReference type="ARBA" id="ARBA00004123"/>
    </source>
</evidence>
<dbReference type="GO" id="GO:0051123">
    <property type="term" value="P:RNA polymerase II preinitiation complex assembly"/>
    <property type="evidence" value="ECO:0007669"/>
    <property type="project" value="TreeGrafter"/>
</dbReference>
<dbReference type="GO" id="GO:0016251">
    <property type="term" value="F:RNA polymerase II general transcription initiation factor activity"/>
    <property type="evidence" value="ECO:0007669"/>
    <property type="project" value="InterPro"/>
</dbReference>
<protein>
    <recommendedName>
        <fullName evidence="6">TAF6 C-terminal HEAT repeat domain-containing protein</fullName>
    </recommendedName>
</protein>
<comment type="caution">
    <text evidence="7">The sequence shown here is derived from an EMBL/GenBank/DDBJ whole genome shotgun (WGS) entry which is preliminary data.</text>
</comment>
<dbReference type="SUPFAM" id="SSF47113">
    <property type="entry name" value="Histone-fold"/>
    <property type="match status" value="1"/>
</dbReference>
<keyword evidence="5" id="KW-0539">Nucleus</keyword>
<evidence type="ECO:0000259" key="6">
    <source>
        <dbReference type="Pfam" id="PF07571"/>
    </source>
</evidence>
<evidence type="ECO:0000256" key="2">
    <source>
        <dbReference type="ARBA" id="ARBA00007688"/>
    </source>
</evidence>
<dbReference type="InterPro" id="IPR037796">
    <property type="entry name" value="TAF6"/>
</dbReference>
<dbReference type="GO" id="GO:0003713">
    <property type="term" value="F:transcription coactivator activity"/>
    <property type="evidence" value="ECO:0007669"/>
    <property type="project" value="TreeGrafter"/>
</dbReference>
<name>A0A814XP19_ADIRI</name>
<dbReference type="EMBL" id="CAJNOR010001884">
    <property type="protein sequence ID" value="CAF1214874.1"/>
    <property type="molecule type" value="Genomic_DNA"/>
</dbReference>
<keyword evidence="4" id="KW-0804">Transcription</keyword>
<dbReference type="AlphaFoldDB" id="A0A814XP19"/>
<evidence type="ECO:0000256" key="3">
    <source>
        <dbReference type="ARBA" id="ARBA00023015"/>
    </source>
</evidence>
<dbReference type="Pfam" id="PF07571">
    <property type="entry name" value="TAF6_C"/>
    <property type="match status" value="1"/>
</dbReference>
<dbReference type="PANTHER" id="PTHR10221">
    <property type="entry name" value="TRANSCRIPTION INITIATION FACTOR TFIID SUBUNIT 6"/>
    <property type="match status" value="1"/>
</dbReference>
<keyword evidence="3" id="KW-0805">Transcription regulation</keyword>
<dbReference type="GO" id="GO:0005669">
    <property type="term" value="C:transcription factor TFIID complex"/>
    <property type="evidence" value="ECO:0007669"/>
    <property type="project" value="InterPro"/>
</dbReference>
<accession>A0A814XP19</accession>
<reference evidence="7" key="1">
    <citation type="submission" date="2021-02" db="EMBL/GenBank/DDBJ databases">
        <authorList>
            <person name="Nowell W R."/>
        </authorList>
    </citation>
    <scope>NUCLEOTIDE SEQUENCE</scope>
</reference>
<keyword evidence="8" id="KW-1185">Reference proteome</keyword>
<dbReference type="InterPro" id="IPR011442">
    <property type="entry name" value="TAF6_C"/>
</dbReference>
<organism evidence="7 8">
    <name type="scientific">Adineta ricciae</name>
    <name type="common">Rotifer</name>
    <dbReference type="NCBI Taxonomy" id="249248"/>
    <lineage>
        <taxon>Eukaryota</taxon>
        <taxon>Metazoa</taxon>
        <taxon>Spiralia</taxon>
        <taxon>Gnathifera</taxon>
        <taxon>Rotifera</taxon>
        <taxon>Eurotatoria</taxon>
        <taxon>Bdelloidea</taxon>
        <taxon>Adinetida</taxon>
        <taxon>Adinetidae</taxon>
        <taxon>Adineta</taxon>
    </lineage>
</organism>
<evidence type="ECO:0000256" key="5">
    <source>
        <dbReference type="ARBA" id="ARBA00023242"/>
    </source>
</evidence>
<dbReference type="PANTHER" id="PTHR10221:SF9">
    <property type="entry name" value="TRANSCRIPTION INITIATION FACTOR TFIID SUBUNIT 6"/>
    <property type="match status" value="1"/>
</dbReference>
<dbReference type="Proteomes" id="UP000663828">
    <property type="component" value="Unassembled WGS sequence"/>
</dbReference>
<evidence type="ECO:0000313" key="8">
    <source>
        <dbReference type="Proteomes" id="UP000663828"/>
    </source>
</evidence>
<proteinExistence type="inferred from homology"/>
<dbReference type="GO" id="GO:0000124">
    <property type="term" value="C:SAGA complex"/>
    <property type="evidence" value="ECO:0007669"/>
    <property type="project" value="InterPro"/>
</dbReference>
<gene>
    <name evidence="7" type="ORF">XAT740_LOCUS24393</name>
</gene>
<sequence>MFELLRYVFELIYGSSLALSRESFEYISIHLHNIIVQLIQQAFTIALRAKRTQLLGDDLQIVLKCRNISPLFGYCHSSITNSAPSFKSVYQGARTLFYQNDTIIIFSEIQSITKNALRDEILLHVEWLAIEGEQKLPPIKLSYFNNSILKVEQQLYLSFLQSKNFNEEIQNALSNDQIALNTILPQLIDWYRNNICECLIHSCRLEKRRQLAYYLTIINYLLQNSATVIDHYLYIISPIILTCFLYEYEIDDPLDFDVNNDESVNNTGDIWSLRILSAQACIKILRRSNFLIYDTFTIRIFSRLIYSLTLSSTPSSLIYAILYLFERLGCHVCRTFLLPHLVDIDSVKVFSSKAILSILERIALLTTIK</sequence>
<evidence type="ECO:0000313" key="7">
    <source>
        <dbReference type="EMBL" id="CAF1214874.1"/>
    </source>
</evidence>
<comment type="similarity">
    <text evidence="2">Belongs to the TAF6 family.</text>
</comment>